<proteinExistence type="inferred from homology"/>
<feature type="transmembrane region" description="Helical" evidence="7">
    <location>
        <begin position="44"/>
        <end position="68"/>
    </location>
</feature>
<dbReference type="GO" id="GO:0016020">
    <property type="term" value="C:membrane"/>
    <property type="evidence" value="ECO:0007669"/>
    <property type="project" value="UniProtKB-SubCell"/>
</dbReference>
<dbReference type="InterPro" id="IPR022764">
    <property type="entry name" value="Peptidase_S54_rhomboid_dom"/>
</dbReference>
<keyword evidence="10" id="KW-1185">Reference proteome</keyword>
<feature type="transmembrane region" description="Helical" evidence="7">
    <location>
        <begin position="74"/>
        <end position="100"/>
    </location>
</feature>
<evidence type="ECO:0000256" key="1">
    <source>
        <dbReference type="ARBA" id="ARBA00004141"/>
    </source>
</evidence>
<feature type="transmembrane region" description="Helical" evidence="7">
    <location>
        <begin position="6"/>
        <end position="24"/>
    </location>
</feature>
<evidence type="ECO:0000256" key="3">
    <source>
        <dbReference type="ARBA" id="ARBA00022692"/>
    </source>
</evidence>
<dbReference type="SUPFAM" id="SSF144091">
    <property type="entry name" value="Rhomboid-like"/>
    <property type="match status" value="1"/>
</dbReference>
<name>A0A916ND86_9BACT</name>
<dbReference type="AlphaFoldDB" id="A0A916ND86"/>
<gene>
    <name evidence="9" type="ORF">DYBT9275_04463</name>
</gene>
<dbReference type="Pfam" id="PF01694">
    <property type="entry name" value="Rhomboid"/>
    <property type="match status" value="1"/>
</dbReference>
<evidence type="ECO:0000313" key="10">
    <source>
        <dbReference type="Proteomes" id="UP000680038"/>
    </source>
</evidence>
<reference evidence="9" key="1">
    <citation type="submission" date="2021-04" db="EMBL/GenBank/DDBJ databases">
        <authorList>
            <person name="Rodrigo-Torres L."/>
            <person name="Arahal R. D."/>
            <person name="Lucena T."/>
        </authorList>
    </citation>
    <scope>NUCLEOTIDE SEQUENCE</scope>
    <source>
        <strain evidence="9">CECT 9275</strain>
    </source>
</reference>
<feature type="domain" description="Peptidase S54 rhomboid" evidence="8">
    <location>
        <begin position="39"/>
        <end position="189"/>
    </location>
</feature>
<organism evidence="9 10">
    <name type="scientific">Dyadobacter helix</name>
    <dbReference type="NCBI Taxonomy" id="2822344"/>
    <lineage>
        <taxon>Bacteria</taxon>
        <taxon>Pseudomonadati</taxon>
        <taxon>Bacteroidota</taxon>
        <taxon>Cytophagia</taxon>
        <taxon>Cytophagales</taxon>
        <taxon>Spirosomataceae</taxon>
        <taxon>Dyadobacter</taxon>
    </lineage>
</organism>
<keyword evidence="3 7" id="KW-0812">Transmembrane</keyword>
<feature type="transmembrane region" description="Helical" evidence="7">
    <location>
        <begin position="137"/>
        <end position="160"/>
    </location>
</feature>
<dbReference type="Gene3D" id="1.20.1540.10">
    <property type="entry name" value="Rhomboid-like"/>
    <property type="match status" value="1"/>
</dbReference>
<feature type="transmembrane region" description="Helical" evidence="7">
    <location>
        <begin position="172"/>
        <end position="189"/>
    </location>
</feature>
<dbReference type="GO" id="GO:0004252">
    <property type="term" value="F:serine-type endopeptidase activity"/>
    <property type="evidence" value="ECO:0007669"/>
    <property type="project" value="InterPro"/>
</dbReference>
<evidence type="ECO:0000256" key="6">
    <source>
        <dbReference type="ARBA" id="ARBA00023136"/>
    </source>
</evidence>
<dbReference type="Proteomes" id="UP000680038">
    <property type="component" value="Unassembled WGS sequence"/>
</dbReference>
<evidence type="ECO:0000256" key="2">
    <source>
        <dbReference type="ARBA" id="ARBA00009045"/>
    </source>
</evidence>
<evidence type="ECO:0000259" key="8">
    <source>
        <dbReference type="Pfam" id="PF01694"/>
    </source>
</evidence>
<dbReference type="RefSeq" id="WP_215240838.1">
    <property type="nucleotide sequence ID" value="NZ_CAJRAF010000002.1"/>
</dbReference>
<evidence type="ECO:0000256" key="5">
    <source>
        <dbReference type="ARBA" id="ARBA00022989"/>
    </source>
</evidence>
<dbReference type="EMBL" id="CAJRAF010000002">
    <property type="protein sequence ID" value="CAG5009291.1"/>
    <property type="molecule type" value="Genomic_DNA"/>
</dbReference>
<comment type="caution">
    <text evidence="9">The sequence shown here is derived from an EMBL/GenBank/DDBJ whole genome shotgun (WGS) entry which is preliminary data.</text>
</comment>
<dbReference type="PANTHER" id="PTHR43731:SF14">
    <property type="entry name" value="PRESENILIN-ASSOCIATED RHOMBOID-LIKE PROTEIN, MITOCHONDRIAL"/>
    <property type="match status" value="1"/>
</dbReference>
<feature type="transmembrane region" description="Helical" evidence="7">
    <location>
        <begin position="112"/>
        <end position="131"/>
    </location>
</feature>
<dbReference type="InterPro" id="IPR050925">
    <property type="entry name" value="Rhomboid_protease_S54"/>
</dbReference>
<comment type="similarity">
    <text evidence="2">Belongs to the peptidase S54 family.</text>
</comment>
<protein>
    <recommendedName>
        <fullName evidence="8">Peptidase S54 rhomboid domain-containing protein</fullName>
    </recommendedName>
</protein>
<comment type="subcellular location">
    <subcellularLocation>
        <location evidence="1">Membrane</location>
        <topology evidence="1">Multi-pass membrane protein</topology>
    </subcellularLocation>
</comment>
<evidence type="ECO:0000256" key="4">
    <source>
        <dbReference type="ARBA" id="ARBA00022801"/>
    </source>
</evidence>
<keyword evidence="5 7" id="KW-1133">Transmembrane helix</keyword>
<keyword evidence="4" id="KW-0378">Hydrolase</keyword>
<dbReference type="PANTHER" id="PTHR43731">
    <property type="entry name" value="RHOMBOID PROTEASE"/>
    <property type="match status" value="1"/>
</dbReference>
<evidence type="ECO:0000256" key="7">
    <source>
        <dbReference type="SAM" id="Phobius"/>
    </source>
</evidence>
<evidence type="ECO:0000313" key="9">
    <source>
        <dbReference type="EMBL" id="CAG5009291.1"/>
    </source>
</evidence>
<dbReference type="InterPro" id="IPR035952">
    <property type="entry name" value="Rhomboid-like_sf"/>
</dbReference>
<keyword evidence="6 7" id="KW-0472">Membrane</keyword>
<sequence length="209" mass="23779">MSITLILVLLTGGISYYAFNNYSFMDKMLLNPYRVMKKNEYYRFLTSGFVHADFGHLIFNMLSLWFVGEGIERLFAMLFGANGSFYYLFLYLVGIIVSDIPTFMKHRNNSNYNSLGASGGVSAVLFAAILYAPLMDIYLYFFIQLKAFIFGILFLGYSLFEARRGTSYVNHSAHLYGAIFGMVFMAVVYPDAVPGFFQQIGDWISGFAR</sequence>
<accession>A0A916ND86</accession>